<gene>
    <name evidence="3" type="ORF">IG193_04900</name>
</gene>
<dbReference type="GO" id="GO:0005737">
    <property type="term" value="C:cytoplasm"/>
    <property type="evidence" value="ECO:0007669"/>
    <property type="project" value="TreeGrafter"/>
</dbReference>
<sequence length="326" mass="36070">MGFERASLLSRQVEDVSLEVVAEEAGRLVKLFERIGGFSSRYIVRSAEVLVEMYRSGATVLMSFPANLVATGLRGLFSGLIKHGLVHAVITAGGTFDHDIARGQGYKYYIGDFEYDDSLLRELEIHRLGNILIPFENYGPPIEGFTHMMLEELVKIKEEWSPSELAFEAGRRLPDENSILKRAFERKTPIFAPGIMDSAFGTAIYTFNEKSRVSSSLKPVRVDVVKDMERIADIVYSSEKLGGIMLGGGISKHHLIWWAQFRGGLDYAVSITSAPEWDGSLSGARTREAISWGKIKPKANHVTVPGDATVVFPIVIGYVIRELGAV</sequence>
<dbReference type="PANTHER" id="PTHR11703:SF0">
    <property type="entry name" value="DEOXYHYPUSINE SYNTHASE"/>
    <property type="match status" value="1"/>
</dbReference>
<dbReference type="FunCoup" id="A0A7L9FEG4">
    <property type="interactions" value="156"/>
</dbReference>
<dbReference type="AlphaFoldDB" id="A0A7L9FEG4"/>
<dbReference type="InterPro" id="IPR002773">
    <property type="entry name" value="Deoxyhypusine_synthase"/>
</dbReference>
<evidence type="ECO:0000256" key="2">
    <source>
        <dbReference type="ARBA" id="ARBA00023027"/>
    </source>
</evidence>
<dbReference type="KEGG" id="thel:IG193_04900"/>
<dbReference type="SUPFAM" id="SSF52467">
    <property type="entry name" value="DHS-like NAD/FAD-binding domain"/>
    <property type="match status" value="1"/>
</dbReference>
<dbReference type="InParanoid" id="A0A7L9FEG4"/>
<dbReference type="FunFam" id="3.40.910.10:FF:000010">
    <property type="entry name" value="Deoxyhypusine synthase"/>
    <property type="match status" value="1"/>
</dbReference>
<comment type="similarity">
    <text evidence="1">Belongs to the deoxyhypusine synthase family.</text>
</comment>
<proteinExistence type="inferred from homology"/>
<organism evidence="3 4">
    <name type="scientific">Infirmifilum lucidum</name>
    <dbReference type="NCBI Taxonomy" id="2776706"/>
    <lineage>
        <taxon>Archaea</taxon>
        <taxon>Thermoproteota</taxon>
        <taxon>Thermoprotei</taxon>
        <taxon>Thermofilales</taxon>
        <taxon>Thermofilaceae</taxon>
        <taxon>Infirmifilum</taxon>
    </lineage>
</organism>
<dbReference type="InterPro" id="IPR036982">
    <property type="entry name" value="Deoxyhypusine_synthase_sf"/>
</dbReference>
<evidence type="ECO:0000313" key="4">
    <source>
        <dbReference type="Proteomes" id="UP000594121"/>
    </source>
</evidence>
<dbReference type="EMBL" id="CP062310">
    <property type="protein sequence ID" value="QOJ78129.1"/>
    <property type="molecule type" value="Genomic_DNA"/>
</dbReference>
<keyword evidence="2" id="KW-0520">NAD</keyword>
<dbReference type="GeneID" id="59149210"/>
<dbReference type="Proteomes" id="UP000594121">
    <property type="component" value="Chromosome"/>
</dbReference>
<dbReference type="PANTHER" id="PTHR11703">
    <property type="entry name" value="DEOXYHYPUSINE SYNTHASE"/>
    <property type="match status" value="1"/>
</dbReference>
<dbReference type="NCBIfam" id="NF002294">
    <property type="entry name" value="PRK01221.1"/>
    <property type="match status" value="1"/>
</dbReference>
<dbReference type="Pfam" id="PF01916">
    <property type="entry name" value="DS"/>
    <property type="match status" value="1"/>
</dbReference>
<accession>A0A7L9FEG4</accession>
<reference evidence="3 4" key="1">
    <citation type="submission" date="2020-10" db="EMBL/GenBank/DDBJ databases">
        <title>Thermofilum lucidum 3507LT sp. nov. a novel member of Thermofilaceae family isolated from Chile hot spring, and proposal of description order Thermofilales.</title>
        <authorList>
            <person name="Zayulina K.S."/>
            <person name="Elcheninov A.G."/>
            <person name="Toshchakov S.V."/>
            <person name="Kublanov I.V."/>
        </authorList>
    </citation>
    <scope>NUCLEOTIDE SEQUENCE [LARGE SCALE GENOMIC DNA]</scope>
    <source>
        <strain evidence="3 4">3507LT</strain>
    </source>
</reference>
<dbReference type="InterPro" id="IPR029035">
    <property type="entry name" value="DHS-like_NAD/FAD-binding_dom"/>
</dbReference>
<dbReference type="RefSeq" id="WP_192818102.1">
    <property type="nucleotide sequence ID" value="NZ_CP062310.1"/>
</dbReference>
<keyword evidence="3" id="KW-0808">Transferase</keyword>
<evidence type="ECO:0000313" key="3">
    <source>
        <dbReference type="EMBL" id="QOJ78129.1"/>
    </source>
</evidence>
<dbReference type="EC" id="2.5.1.46" evidence="3"/>
<name>A0A7L9FEG4_9CREN</name>
<keyword evidence="4" id="KW-1185">Reference proteome</keyword>
<evidence type="ECO:0000256" key="1">
    <source>
        <dbReference type="ARBA" id="ARBA00009892"/>
    </source>
</evidence>
<protein>
    <submittedName>
        <fullName evidence="3">Deoxyhypusine synthase</fullName>
        <ecNumber evidence="3">2.5.1.46</ecNumber>
    </submittedName>
</protein>
<dbReference type="GO" id="GO:0034038">
    <property type="term" value="F:deoxyhypusine synthase activity"/>
    <property type="evidence" value="ECO:0007669"/>
    <property type="project" value="UniProtKB-EC"/>
</dbReference>
<dbReference type="Gene3D" id="3.40.910.10">
    <property type="entry name" value="Deoxyhypusine synthase"/>
    <property type="match status" value="1"/>
</dbReference>